<dbReference type="EMBL" id="AAYG02000010">
    <property type="protein sequence ID" value="EDN78412.1"/>
    <property type="molecule type" value="Genomic_DNA"/>
</dbReference>
<accession>A7B0S4</accession>
<organism evidence="1 2">
    <name type="scientific">Mediterraneibacter gnavus (strain ATCC 29149 / DSM 114966 / JCM 6515 / VPI C7-9)</name>
    <name type="common">Ruminococcus gnavus</name>
    <dbReference type="NCBI Taxonomy" id="411470"/>
    <lineage>
        <taxon>Bacteria</taxon>
        <taxon>Bacillati</taxon>
        <taxon>Bacillota</taxon>
        <taxon>Clostridia</taxon>
        <taxon>Lachnospirales</taxon>
        <taxon>Lachnospiraceae</taxon>
        <taxon>Mediterraneibacter</taxon>
    </lineage>
</organism>
<dbReference type="PaxDb" id="411470-RUMGNA_01149"/>
<evidence type="ECO:0000313" key="1">
    <source>
        <dbReference type="EMBL" id="EDN78412.1"/>
    </source>
</evidence>
<evidence type="ECO:0000313" key="2">
    <source>
        <dbReference type="Proteomes" id="UP000004410"/>
    </source>
</evidence>
<sequence>MLILFFSILQYVSLSLVNFDAVHFFQNKLYPLQICFTF</sequence>
<proteinExistence type="predicted"/>
<dbReference type="AlphaFoldDB" id="A7B0S4"/>
<comment type="caution">
    <text evidence="1">The sequence shown here is derived from an EMBL/GenBank/DDBJ whole genome shotgun (WGS) entry which is preliminary data.</text>
</comment>
<name>A7B0S4_MEDG7</name>
<reference evidence="1 2" key="2">
    <citation type="submission" date="2007-06" db="EMBL/GenBank/DDBJ databases">
        <title>Draft genome sequence of Ruminococcus gnavus (ATCC 29149).</title>
        <authorList>
            <person name="Sudarsanam P."/>
            <person name="Ley R."/>
            <person name="Guruge J."/>
            <person name="Turnbaugh P.J."/>
            <person name="Mahowald M."/>
            <person name="Liep D."/>
            <person name="Gordon J."/>
        </authorList>
    </citation>
    <scope>NUCLEOTIDE SEQUENCE [LARGE SCALE GENOMIC DNA]</scope>
    <source>
        <strain evidence="1 2">ATCC 29149</strain>
    </source>
</reference>
<protein>
    <submittedName>
        <fullName evidence="1">Uncharacterized protein</fullName>
    </submittedName>
</protein>
<dbReference type="Proteomes" id="UP000004410">
    <property type="component" value="Unassembled WGS sequence"/>
</dbReference>
<reference evidence="1 2" key="1">
    <citation type="submission" date="2007-04" db="EMBL/GenBank/DDBJ databases">
        <authorList>
            <person name="Fulton L."/>
            <person name="Clifton S."/>
            <person name="Fulton B."/>
            <person name="Xu J."/>
            <person name="Minx P."/>
            <person name="Pepin K.H."/>
            <person name="Johnson M."/>
            <person name="Thiruvilangam P."/>
            <person name="Bhonagiri V."/>
            <person name="Nash W.E."/>
            <person name="Mardis E.R."/>
            <person name="Wilson R.K."/>
        </authorList>
    </citation>
    <scope>NUCLEOTIDE SEQUENCE [LARGE SCALE GENOMIC DNA]</scope>
    <source>
        <strain evidence="1 2">ATCC 29149</strain>
    </source>
</reference>
<gene>
    <name evidence="1" type="ORF">RUMGNA_01149</name>
</gene>